<feature type="compositionally biased region" description="Basic and acidic residues" evidence="3">
    <location>
        <begin position="410"/>
        <end position="420"/>
    </location>
</feature>
<feature type="coiled-coil region" evidence="2">
    <location>
        <begin position="320"/>
        <end position="358"/>
    </location>
</feature>
<dbReference type="PROSITE" id="PS50103">
    <property type="entry name" value="ZF_C3H1"/>
    <property type="match status" value="3"/>
</dbReference>
<gene>
    <name evidence="5" type="ORF">PPRIM_AZ9-3.1.T0840089</name>
</gene>
<keyword evidence="1" id="KW-0479">Metal-binding</keyword>
<dbReference type="Proteomes" id="UP000688137">
    <property type="component" value="Unassembled WGS sequence"/>
</dbReference>
<dbReference type="OMA" id="NVTRICK"/>
<sequence>MNQLEDGEVPTNNEPKKNGASIYSSTYRTKVCEHFKKGSCIKGNKCSYMHPKELQNVTRICKYYLGQGCQNQQQCQYSHDLSKYQCKFFFAMSNCKGQNCRFSHDLWENEIAKQQWAADNDQFLKDCYQRRGTTGLGAAYDEQYKMKVFEQQKVNPNQRNYPFYPNNYMATQPQSQMPNNILKQISPQIPQGTTKLPINNDLDPISDEEQQEEINKQPKLNIYEQQNPYQILQNNITPIPQHQPFSINNQYIQQRIPINQQSQFIYPPTVLPNQQQQQQMFQQQAYQQMKYYHQQTQNNMYMNQYHPQQTYQLQQQQPLIEDQKEQILQKQQIIQQQKQQQLQQLQQQQQTQQQHQQQQFLQQPQQPQQPQQTQQQQQQQQQQQTQQPQQTQQQPQQQQQFEQQVNNGKLENKEKIESKQQQKKSKEKQQKKIKKQKSKFNNKKKRETIKQIKDRLKKQKNKIKTIQIPPEIPTESYKVGSISKHLGITIRKPVLQYFLGF</sequence>
<dbReference type="Pfam" id="PF00642">
    <property type="entry name" value="zf-CCCH"/>
    <property type="match status" value="1"/>
</dbReference>
<protein>
    <recommendedName>
        <fullName evidence="4">C3H1-type domain-containing protein</fullName>
    </recommendedName>
</protein>
<dbReference type="InterPro" id="IPR000571">
    <property type="entry name" value="Znf_CCCH"/>
</dbReference>
<feature type="zinc finger region" description="C3H1-type" evidence="1">
    <location>
        <begin position="85"/>
        <end position="107"/>
    </location>
</feature>
<keyword evidence="2" id="KW-0175">Coiled coil</keyword>
<keyword evidence="1" id="KW-0862">Zinc</keyword>
<proteinExistence type="predicted"/>
<keyword evidence="1" id="KW-0863">Zinc-finger</keyword>
<evidence type="ECO:0000256" key="3">
    <source>
        <dbReference type="SAM" id="MobiDB-lite"/>
    </source>
</evidence>
<evidence type="ECO:0000313" key="5">
    <source>
        <dbReference type="EMBL" id="CAD8089735.1"/>
    </source>
</evidence>
<evidence type="ECO:0000256" key="2">
    <source>
        <dbReference type="SAM" id="Coils"/>
    </source>
</evidence>
<dbReference type="AlphaFoldDB" id="A0A8S1NL26"/>
<evidence type="ECO:0000313" key="6">
    <source>
        <dbReference type="Proteomes" id="UP000688137"/>
    </source>
</evidence>
<dbReference type="EMBL" id="CAJJDM010000087">
    <property type="protein sequence ID" value="CAD8089735.1"/>
    <property type="molecule type" value="Genomic_DNA"/>
</dbReference>
<keyword evidence="6" id="KW-1185">Reference proteome</keyword>
<name>A0A8S1NL26_PARPR</name>
<comment type="caution">
    <text evidence="5">The sequence shown here is derived from an EMBL/GenBank/DDBJ whole genome shotgun (WGS) entry which is preliminary data.</text>
</comment>
<dbReference type="GO" id="GO:0008270">
    <property type="term" value="F:zinc ion binding"/>
    <property type="evidence" value="ECO:0007669"/>
    <property type="project" value="UniProtKB-KW"/>
</dbReference>
<feature type="domain" description="C3H1-type" evidence="4">
    <location>
        <begin position="55"/>
        <end position="82"/>
    </location>
</feature>
<feature type="domain" description="C3H1-type" evidence="4">
    <location>
        <begin position="85"/>
        <end position="107"/>
    </location>
</feature>
<feature type="zinc finger region" description="C3H1-type" evidence="1">
    <location>
        <begin position="55"/>
        <end position="82"/>
    </location>
</feature>
<evidence type="ECO:0000259" key="4">
    <source>
        <dbReference type="PROSITE" id="PS50103"/>
    </source>
</evidence>
<feature type="region of interest" description="Disordered" evidence="3">
    <location>
        <begin position="386"/>
        <end position="449"/>
    </location>
</feature>
<dbReference type="SMART" id="SM00356">
    <property type="entry name" value="ZnF_C3H1"/>
    <property type="match status" value="3"/>
</dbReference>
<feature type="region of interest" description="Disordered" evidence="3">
    <location>
        <begin position="1"/>
        <end position="20"/>
    </location>
</feature>
<organism evidence="5 6">
    <name type="scientific">Paramecium primaurelia</name>
    <dbReference type="NCBI Taxonomy" id="5886"/>
    <lineage>
        <taxon>Eukaryota</taxon>
        <taxon>Sar</taxon>
        <taxon>Alveolata</taxon>
        <taxon>Ciliophora</taxon>
        <taxon>Intramacronucleata</taxon>
        <taxon>Oligohymenophorea</taxon>
        <taxon>Peniculida</taxon>
        <taxon>Parameciidae</taxon>
        <taxon>Paramecium</taxon>
    </lineage>
</organism>
<reference evidence="5" key="1">
    <citation type="submission" date="2021-01" db="EMBL/GenBank/DDBJ databases">
        <authorList>
            <consortium name="Genoscope - CEA"/>
            <person name="William W."/>
        </authorList>
    </citation>
    <scope>NUCLEOTIDE SEQUENCE</scope>
</reference>
<feature type="zinc finger region" description="C3H1-type" evidence="1">
    <location>
        <begin position="26"/>
        <end position="53"/>
    </location>
</feature>
<evidence type="ECO:0000256" key="1">
    <source>
        <dbReference type="PROSITE-ProRule" id="PRU00723"/>
    </source>
</evidence>
<accession>A0A8S1NL26</accession>
<feature type="domain" description="C3H1-type" evidence="4">
    <location>
        <begin position="26"/>
        <end position="53"/>
    </location>
</feature>
<feature type="compositionally biased region" description="Basic residues" evidence="3">
    <location>
        <begin position="421"/>
        <end position="447"/>
    </location>
</feature>
<feature type="compositionally biased region" description="Low complexity" evidence="3">
    <location>
        <begin position="386"/>
        <end position="404"/>
    </location>
</feature>